<dbReference type="InterPro" id="IPR036388">
    <property type="entry name" value="WH-like_DNA-bd_sf"/>
</dbReference>
<keyword evidence="2" id="KW-1185">Reference proteome</keyword>
<dbReference type="PANTHER" id="PTHR33221">
    <property type="entry name" value="WINGED HELIX-TURN-HELIX TRANSCRIPTIONAL REGULATOR, RRF2 FAMILY"/>
    <property type="match status" value="1"/>
</dbReference>
<dbReference type="PROSITE" id="PS01332">
    <property type="entry name" value="HTH_RRF2_1"/>
    <property type="match status" value="1"/>
</dbReference>
<dbReference type="PROSITE" id="PS51197">
    <property type="entry name" value="HTH_RRF2_2"/>
    <property type="match status" value="1"/>
</dbReference>
<dbReference type="InterPro" id="IPR036390">
    <property type="entry name" value="WH_DNA-bd_sf"/>
</dbReference>
<gene>
    <name evidence="1" type="ORF">CE91St30_00590</name>
</gene>
<evidence type="ECO:0000313" key="2">
    <source>
        <dbReference type="Proteomes" id="UP001320544"/>
    </source>
</evidence>
<dbReference type="InterPro" id="IPR000944">
    <property type="entry name" value="Tscrpt_reg_Rrf2"/>
</dbReference>
<accession>A0ABN6MDG5</accession>
<evidence type="ECO:0000313" key="1">
    <source>
        <dbReference type="EMBL" id="BDE94726.1"/>
    </source>
</evidence>
<protein>
    <recommendedName>
        <fullName evidence="3">BadM/Rrf2 family transcriptional regulator</fullName>
    </recommendedName>
</protein>
<dbReference type="RefSeq" id="WP_244387519.1">
    <property type="nucleotide sequence ID" value="NZ_AP025564.1"/>
</dbReference>
<dbReference type="SUPFAM" id="SSF46785">
    <property type="entry name" value="Winged helix' DNA-binding domain"/>
    <property type="match status" value="1"/>
</dbReference>
<dbReference type="EMBL" id="AP025564">
    <property type="protein sequence ID" value="BDE94726.1"/>
    <property type="molecule type" value="Genomic_DNA"/>
</dbReference>
<dbReference type="Proteomes" id="UP001320544">
    <property type="component" value="Chromosome"/>
</dbReference>
<dbReference type="PANTHER" id="PTHR33221:SF15">
    <property type="entry name" value="HTH-TYPE TRANSCRIPTIONAL REGULATOR YWGB-RELATED"/>
    <property type="match status" value="1"/>
</dbReference>
<organism evidence="1 2">
    <name type="scientific">Raoultibacter timonensis</name>
    <dbReference type="NCBI Taxonomy" id="1907662"/>
    <lineage>
        <taxon>Bacteria</taxon>
        <taxon>Bacillati</taxon>
        <taxon>Actinomycetota</taxon>
        <taxon>Coriobacteriia</taxon>
        <taxon>Eggerthellales</taxon>
        <taxon>Eggerthellaceae</taxon>
        <taxon>Raoultibacter</taxon>
    </lineage>
</organism>
<reference evidence="1 2" key="1">
    <citation type="submission" date="2022-01" db="EMBL/GenBank/DDBJ databases">
        <title>Novel bile acid biosynthetic pathways are enriched in the microbiome of centenarians.</title>
        <authorList>
            <person name="Sato Y."/>
            <person name="Atarashi K."/>
            <person name="Plichta R.D."/>
            <person name="Arai Y."/>
            <person name="Sasajima S."/>
            <person name="Kearney M.S."/>
            <person name="Suda W."/>
            <person name="Takeshita K."/>
            <person name="Sasaki T."/>
            <person name="Okamoto S."/>
            <person name="Skelly N.A."/>
            <person name="Okamura Y."/>
            <person name="Vlamakis H."/>
            <person name="Li Y."/>
            <person name="Tanoue T."/>
            <person name="Takei H."/>
            <person name="Nittono H."/>
            <person name="Narushima S."/>
            <person name="Irie J."/>
            <person name="Itoh H."/>
            <person name="Moriya K."/>
            <person name="Sugiura Y."/>
            <person name="Suematsu M."/>
            <person name="Moritoki N."/>
            <person name="Shibata S."/>
            <person name="Littman R.D."/>
            <person name="Fischbach A.M."/>
            <person name="Uwamino Y."/>
            <person name="Inoue T."/>
            <person name="Honda A."/>
            <person name="Hattori M."/>
            <person name="Murai T."/>
            <person name="Xavier J.R."/>
            <person name="Hirose N."/>
            <person name="Honda K."/>
        </authorList>
    </citation>
    <scope>NUCLEOTIDE SEQUENCE [LARGE SCALE GENOMIC DNA]</scope>
    <source>
        <strain evidence="1 2">CE91-St30</strain>
    </source>
</reference>
<proteinExistence type="predicted"/>
<evidence type="ECO:0008006" key="3">
    <source>
        <dbReference type="Google" id="ProtNLM"/>
    </source>
</evidence>
<dbReference type="Gene3D" id="1.10.10.10">
    <property type="entry name" value="Winged helix-like DNA-binding domain superfamily/Winged helix DNA-binding domain"/>
    <property type="match status" value="1"/>
</dbReference>
<name>A0ABN6MDG5_9ACTN</name>
<dbReference type="InterPro" id="IPR030489">
    <property type="entry name" value="TR_Rrf2-type_CS"/>
</dbReference>
<dbReference type="Pfam" id="PF02082">
    <property type="entry name" value="Rrf2"/>
    <property type="match status" value="1"/>
</dbReference>
<sequence>MKINKRTDYAMRMAACVAAGQKTLTSKEMSETVGVSQDYAVQIAGRLVAGGVFVASKGWGGGYDLARDASAVSLLDIAVAMGNAPSVPSARTLASVPSRTVADTLRLCYEDIERNLREVLSSATLDDLVQLTLSAAENPVGREVVS</sequence>